<dbReference type="Proteomes" id="UP000652761">
    <property type="component" value="Unassembled WGS sequence"/>
</dbReference>
<organism evidence="1 2">
    <name type="scientific">Colocasia esculenta</name>
    <name type="common">Wild taro</name>
    <name type="synonym">Arum esculentum</name>
    <dbReference type="NCBI Taxonomy" id="4460"/>
    <lineage>
        <taxon>Eukaryota</taxon>
        <taxon>Viridiplantae</taxon>
        <taxon>Streptophyta</taxon>
        <taxon>Embryophyta</taxon>
        <taxon>Tracheophyta</taxon>
        <taxon>Spermatophyta</taxon>
        <taxon>Magnoliopsida</taxon>
        <taxon>Liliopsida</taxon>
        <taxon>Araceae</taxon>
        <taxon>Aroideae</taxon>
        <taxon>Colocasieae</taxon>
        <taxon>Colocasia</taxon>
    </lineage>
</organism>
<accession>A0A843X395</accession>
<dbReference type="AlphaFoldDB" id="A0A843X395"/>
<gene>
    <name evidence="1" type="ORF">Taro_047029</name>
</gene>
<sequence length="81" mass="8919">MNLTARVAPIKFFRTNLTVRSLAVNVWLTANLIRHTVSTSWYSVSDVESVSVCACVVLVSGKVDGTVTTLSVVVEDWLRHV</sequence>
<reference evidence="1" key="1">
    <citation type="submission" date="2017-07" db="EMBL/GenBank/DDBJ databases">
        <title>Taro Niue Genome Assembly and Annotation.</title>
        <authorList>
            <person name="Atibalentja N."/>
            <person name="Keating K."/>
            <person name="Fields C.J."/>
        </authorList>
    </citation>
    <scope>NUCLEOTIDE SEQUENCE</scope>
    <source>
        <strain evidence="1">Niue_2</strain>
        <tissue evidence="1">Leaf</tissue>
    </source>
</reference>
<keyword evidence="2" id="KW-1185">Reference proteome</keyword>
<proteinExistence type="predicted"/>
<protein>
    <submittedName>
        <fullName evidence="1">Uncharacterized protein</fullName>
    </submittedName>
</protein>
<comment type="caution">
    <text evidence="1">The sequence shown here is derived from an EMBL/GenBank/DDBJ whole genome shotgun (WGS) entry which is preliminary data.</text>
</comment>
<evidence type="ECO:0000313" key="1">
    <source>
        <dbReference type="EMBL" id="MQM14098.1"/>
    </source>
</evidence>
<evidence type="ECO:0000313" key="2">
    <source>
        <dbReference type="Proteomes" id="UP000652761"/>
    </source>
</evidence>
<dbReference type="EMBL" id="NMUH01005959">
    <property type="protein sequence ID" value="MQM14098.1"/>
    <property type="molecule type" value="Genomic_DNA"/>
</dbReference>
<name>A0A843X395_COLES</name>